<accession>A0A4Y1WSL1</accession>
<name>A0A4Y1WSL1_9BACT</name>
<evidence type="ECO:0000256" key="3">
    <source>
        <dbReference type="SAM" id="SignalP"/>
    </source>
</evidence>
<dbReference type="InterPro" id="IPR043738">
    <property type="entry name" value="DUF5683"/>
</dbReference>
<feature type="chain" id="PRO_5021289655" description="DUF5683 domain-containing protein" evidence="3">
    <location>
        <begin position="28"/>
        <end position="432"/>
    </location>
</feature>
<keyword evidence="6" id="KW-1185">Reference proteome</keyword>
<evidence type="ECO:0000259" key="4">
    <source>
        <dbReference type="Pfam" id="PF18935"/>
    </source>
</evidence>
<feature type="signal peptide" evidence="3">
    <location>
        <begin position="1"/>
        <end position="27"/>
    </location>
</feature>
<feature type="transmembrane region" description="Helical" evidence="2">
    <location>
        <begin position="230"/>
        <end position="251"/>
    </location>
</feature>
<evidence type="ECO:0000313" key="6">
    <source>
        <dbReference type="Proteomes" id="UP000318946"/>
    </source>
</evidence>
<keyword evidence="2" id="KW-0472">Membrane</keyword>
<keyword evidence="3" id="KW-0732">Signal</keyword>
<keyword evidence="2" id="KW-1133">Transmembrane helix</keyword>
<evidence type="ECO:0000256" key="2">
    <source>
        <dbReference type="SAM" id="Phobius"/>
    </source>
</evidence>
<dbReference type="OrthoDB" id="9813910at2"/>
<feature type="domain" description="DUF5683" evidence="4">
    <location>
        <begin position="257"/>
        <end position="432"/>
    </location>
</feature>
<dbReference type="Proteomes" id="UP000318946">
    <property type="component" value="Chromosome"/>
</dbReference>
<dbReference type="Pfam" id="PF18935">
    <property type="entry name" value="DUF5683"/>
    <property type="match status" value="2"/>
</dbReference>
<feature type="region of interest" description="Disordered" evidence="1">
    <location>
        <begin position="328"/>
        <end position="348"/>
    </location>
</feature>
<evidence type="ECO:0000313" key="5">
    <source>
        <dbReference type="EMBL" id="BBL03058.1"/>
    </source>
</evidence>
<organism evidence="5 6">
    <name type="scientific">Alistipes communis</name>
    <dbReference type="NCBI Taxonomy" id="2585118"/>
    <lineage>
        <taxon>Bacteria</taxon>
        <taxon>Pseudomonadati</taxon>
        <taxon>Bacteroidota</taxon>
        <taxon>Bacteroidia</taxon>
        <taxon>Bacteroidales</taxon>
        <taxon>Rikenellaceae</taxon>
        <taxon>Alistipes</taxon>
    </lineage>
</organism>
<protein>
    <recommendedName>
        <fullName evidence="4">DUF5683 domain-containing protein</fullName>
    </recommendedName>
</protein>
<dbReference type="KEGG" id="acou:A5CBH24_03710"/>
<reference evidence="6" key="1">
    <citation type="submission" date="2019-06" db="EMBL/GenBank/DDBJ databases">
        <title>Alistipes onderdonkii subsp. vulgaris subsp. nov., Alistipes dispar sp. nov. and Alistipes communis sp. nov., isolated from human faeces, and creation of Alistipes onderdonkii subsp. onderdonkii subsp. nov.</title>
        <authorList>
            <person name="Sakamoto M."/>
            <person name="Ikeyama N."/>
            <person name="Ogata Y."/>
            <person name="Suda W."/>
            <person name="Iino T."/>
            <person name="Hattori M."/>
            <person name="Ohkuma M."/>
        </authorList>
    </citation>
    <scope>NUCLEOTIDE SEQUENCE [LARGE SCALE GENOMIC DNA]</scope>
    <source>
        <strain evidence="6">5CBH24</strain>
    </source>
</reference>
<dbReference type="EMBL" id="AP019735">
    <property type="protein sequence ID" value="BBL03058.1"/>
    <property type="molecule type" value="Genomic_DNA"/>
</dbReference>
<keyword evidence="2" id="KW-0812">Transmembrane</keyword>
<feature type="domain" description="DUF5683" evidence="4">
    <location>
        <begin position="147"/>
        <end position="249"/>
    </location>
</feature>
<evidence type="ECO:0000256" key="1">
    <source>
        <dbReference type="SAM" id="MobiDB-lite"/>
    </source>
</evidence>
<proteinExistence type="predicted"/>
<feature type="transmembrane region" description="Helical" evidence="2">
    <location>
        <begin position="279"/>
        <end position="298"/>
    </location>
</feature>
<dbReference type="AlphaFoldDB" id="A0A4Y1WSL1"/>
<gene>
    <name evidence="5" type="ORF">A5CBH24_03710</name>
</gene>
<dbReference type="RefSeq" id="WP_141412026.1">
    <property type="nucleotide sequence ID" value="NZ_AP019735.1"/>
</dbReference>
<dbReference type="GeneID" id="78341093"/>
<sequence length="432" mass="48653">MKFRPGIRRSLLTALLAAVVCIAAAEAAVPQTPPQGVKGGSVSLERFRGKKSIVRGGRMPLPDSLRRDSLGRDSLRTAVDSTLLRLDSLGGALLPQDSLLLQLTGGDSLLRDTLLLDSLRRDSLALAPADTARTEKKRNWFMSDSMSLSRVCWMSIPIPGYGQIYNKQYWKLPILYGTFGTSLALYFHENKKFKPLKRRFEEITSQEMSRTEELDAVQSEMIHHNTRRQIYLFAAIGSYIYFIGDAAVNYATNDVSSVKKATTLATICPAAGQIYNKSYWKVPIVLGGFASMIYIIDWNTRGYQRFKKAYRLRYDYDQKVAAHNQWKEDVKNDPDLPEPENPASSTDEFKGRYSADFLKNLKNNYRRNRDLSIIATAGLYILQIVDAHVDAHLKDFDVSDDLSMRIEPAVDYAFIAGTGVRPVVGFNFSINF</sequence>